<gene>
    <name evidence="4" type="ORF">IMG5_058700</name>
</gene>
<protein>
    <recommendedName>
        <fullName evidence="2">Casein kinase I</fullName>
        <ecNumber evidence="1">2.7.11.1</ecNumber>
    </recommendedName>
</protein>
<evidence type="ECO:0000259" key="3">
    <source>
        <dbReference type="PROSITE" id="PS50011"/>
    </source>
</evidence>
<dbReference type="RefSeq" id="XP_004037213.1">
    <property type="nucleotide sequence ID" value="XM_004037165.1"/>
</dbReference>
<keyword evidence="4" id="KW-0808">Transferase</keyword>
<dbReference type="SMART" id="SM00220">
    <property type="entry name" value="S_TKc"/>
    <property type="match status" value="1"/>
</dbReference>
<evidence type="ECO:0000256" key="1">
    <source>
        <dbReference type="ARBA" id="ARBA00012513"/>
    </source>
</evidence>
<dbReference type="Gene3D" id="1.10.510.10">
    <property type="entry name" value="Transferase(Phosphotransferase) domain 1"/>
    <property type="match status" value="1"/>
</dbReference>
<dbReference type="EC" id="2.7.11.1" evidence="1"/>
<feature type="domain" description="Protein kinase" evidence="3">
    <location>
        <begin position="1"/>
        <end position="165"/>
    </location>
</feature>
<accession>G0QNH9</accession>
<dbReference type="GO" id="GO:0005524">
    <property type="term" value="F:ATP binding"/>
    <property type="evidence" value="ECO:0007669"/>
    <property type="project" value="InterPro"/>
</dbReference>
<evidence type="ECO:0000256" key="2">
    <source>
        <dbReference type="ARBA" id="ARBA00023860"/>
    </source>
</evidence>
<dbReference type="eggNOG" id="KOG1163">
    <property type="taxonomic scope" value="Eukaryota"/>
</dbReference>
<proteinExistence type="predicted"/>
<dbReference type="SUPFAM" id="SSF56112">
    <property type="entry name" value="Protein kinase-like (PK-like)"/>
    <property type="match status" value="1"/>
</dbReference>
<dbReference type="InterPro" id="IPR008271">
    <property type="entry name" value="Ser/Thr_kinase_AS"/>
</dbReference>
<sequence>MLIREIKVLTELKDENGFARLVAYGKIENYSYIIMSHLGRNLEQLLKICGNKFTLQTALYVADQMLSRIEILHNHNIIHRDIKPENFVIGQQGNYKNVYLIDFGLAKYYKDNENNHIKMCEKKGMIGTVRYASTNAHLGNEQSRRDDLESIGYFFLVSFQCFLQF</sequence>
<dbReference type="InterPro" id="IPR050235">
    <property type="entry name" value="CK1_Ser-Thr_kinase"/>
</dbReference>
<dbReference type="STRING" id="857967.G0QNH9"/>
<dbReference type="GeneID" id="14909400"/>
<dbReference type="GO" id="GO:0004674">
    <property type="term" value="F:protein serine/threonine kinase activity"/>
    <property type="evidence" value="ECO:0007669"/>
    <property type="project" value="UniProtKB-EC"/>
</dbReference>
<dbReference type="InterPro" id="IPR011009">
    <property type="entry name" value="Kinase-like_dom_sf"/>
</dbReference>
<dbReference type="PANTHER" id="PTHR11909">
    <property type="entry name" value="CASEIN KINASE-RELATED"/>
    <property type="match status" value="1"/>
</dbReference>
<keyword evidence="5" id="KW-1185">Reference proteome</keyword>
<dbReference type="Pfam" id="PF00069">
    <property type="entry name" value="Pkinase"/>
    <property type="match status" value="1"/>
</dbReference>
<dbReference type="OMA" id="HASAHPY"/>
<dbReference type="Proteomes" id="UP000008983">
    <property type="component" value="Unassembled WGS sequence"/>
</dbReference>
<dbReference type="PROSITE" id="PS50011">
    <property type="entry name" value="PROTEIN_KINASE_DOM"/>
    <property type="match status" value="1"/>
</dbReference>
<dbReference type="PROSITE" id="PS00108">
    <property type="entry name" value="PROTEIN_KINASE_ST"/>
    <property type="match status" value="1"/>
</dbReference>
<dbReference type="InterPro" id="IPR000719">
    <property type="entry name" value="Prot_kinase_dom"/>
</dbReference>
<organism evidence="4 5">
    <name type="scientific">Ichthyophthirius multifiliis</name>
    <name type="common">White spot disease agent</name>
    <name type="synonym">Ich</name>
    <dbReference type="NCBI Taxonomy" id="5932"/>
    <lineage>
        <taxon>Eukaryota</taxon>
        <taxon>Sar</taxon>
        <taxon>Alveolata</taxon>
        <taxon>Ciliophora</taxon>
        <taxon>Intramacronucleata</taxon>
        <taxon>Oligohymenophorea</taxon>
        <taxon>Hymenostomatida</taxon>
        <taxon>Ophryoglenina</taxon>
        <taxon>Ichthyophthirius</taxon>
    </lineage>
</organism>
<name>G0QNH9_ICHMU</name>
<dbReference type="OrthoDB" id="5800476at2759"/>
<dbReference type="InParanoid" id="G0QNH9"/>
<dbReference type="AlphaFoldDB" id="G0QNH9"/>
<keyword evidence="4" id="KW-0418">Kinase</keyword>
<dbReference type="EMBL" id="GL983489">
    <property type="protein sequence ID" value="EGR33227.1"/>
    <property type="molecule type" value="Genomic_DNA"/>
</dbReference>
<reference evidence="4 5" key="1">
    <citation type="submission" date="2011-07" db="EMBL/GenBank/DDBJ databases">
        <authorList>
            <person name="Coyne R."/>
            <person name="Brami D."/>
            <person name="Johnson J."/>
            <person name="Hostetler J."/>
            <person name="Hannick L."/>
            <person name="Clark T."/>
            <person name="Cassidy-Hanley D."/>
            <person name="Inman J."/>
        </authorList>
    </citation>
    <scope>NUCLEOTIDE SEQUENCE [LARGE SCALE GENOMIC DNA]</scope>
    <source>
        <strain evidence="4 5">G5</strain>
    </source>
</reference>
<evidence type="ECO:0000313" key="5">
    <source>
        <dbReference type="Proteomes" id="UP000008983"/>
    </source>
</evidence>
<evidence type="ECO:0000313" key="4">
    <source>
        <dbReference type="EMBL" id="EGR33227.1"/>
    </source>
</evidence>